<dbReference type="AlphaFoldDB" id="A0A8I2KM86"/>
<dbReference type="InterPro" id="IPR016181">
    <property type="entry name" value="Acyl_CoA_acyltransferase"/>
</dbReference>
<dbReference type="Gene3D" id="3.40.630.30">
    <property type="match status" value="1"/>
</dbReference>
<keyword evidence="3" id="KW-0012">Acyltransferase</keyword>
<proteinExistence type="predicted"/>
<dbReference type="CDD" id="cd04301">
    <property type="entry name" value="NAT_SF"/>
    <property type="match status" value="1"/>
</dbReference>
<dbReference type="RefSeq" id="WP_039494980.1">
    <property type="nucleotide sequence ID" value="NZ_CBCSDF010000001.1"/>
</dbReference>
<dbReference type="InterPro" id="IPR000182">
    <property type="entry name" value="GNAT_dom"/>
</dbReference>
<reference evidence="2" key="1">
    <citation type="submission" date="2019-10" db="EMBL/GenBank/DDBJ databases">
        <authorList>
            <person name="Paulsen S."/>
        </authorList>
    </citation>
    <scope>NUCLEOTIDE SEQUENCE</scope>
    <source>
        <strain evidence="2">LMG 19692</strain>
    </source>
</reference>
<keyword evidence="5" id="KW-1185">Reference proteome</keyword>
<sequence>MNLEYKVGSIDDLLAIENQIPEFATPRKGEEVVDKLQDKQHLLLVAYAQGKPVGYKLGHELPNNEFYSWLGAVIPEYRGKGIAKQLLVMQETWCKAQGYSAIRVKSRNLFKNMLLMLISRDYQIVKCEQINGSSDCKIHFYKQLPKA</sequence>
<protein>
    <submittedName>
        <fullName evidence="2">GNAT family N-acetyltransferase</fullName>
        <ecNumber evidence="3">2.3.1.-</ecNumber>
    </submittedName>
</protein>
<dbReference type="EC" id="2.3.1.-" evidence="3"/>
<dbReference type="SUPFAM" id="SSF55729">
    <property type="entry name" value="Acyl-CoA N-acyltransferases (Nat)"/>
    <property type="match status" value="1"/>
</dbReference>
<dbReference type="Pfam" id="PF00583">
    <property type="entry name" value="Acetyltransf_1"/>
    <property type="match status" value="1"/>
</dbReference>
<reference evidence="3 5" key="2">
    <citation type="submission" date="2023-10" db="EMBL/GenBank/DDBJ databases">
        <title>To unveil natural product biosynthetic capacity in Pseudoalteromonas.</title>
        <authorList>
            <person name="Wang J."/>
        </authorList>
    </citation>
    <scope>NUCLEOTIDE SEQUENCE [LARGE SCALE GENOMIC DNA]</scope>
    <source>
        <strain evidence="3 5">DSM 15914</strain>
    </source>
</reference>
<evidence type="ECO:0000313" key="3">
    <source>
        <dbReference type="EMBL" id="WOX31236.1"/>
    </source>
</evidence>
<dbReference type="Proteomes" id="UP001304419">
    <property type="component" value="Chromosome 2"/>
</dbReference>
<accession>A0A8I2KM86</accession>
<name>A0A8I2KM86_9GAMM</name>
<dbReference type="EMBL" id="WEIA01000012">
    <property type="protein sequence ID" value="NLR23000.1"/>
    <property type="molecule type" value="Genomic_DNA"/>
</dbReference>
<gene>
    <name evidence="2" type="ORF">F9Y85_17135</name>
    <name evidence="3" type="ORF">R5H13_20060</name>
</gene>
<organism evidence="2 4">
    <name type="scientific">Pseudoalteromonas maricaloris</name>
    <dbReference type="NCBI Taxonomy" id="184924"/>
    <lineage>
        <taxon>Bacteria</taxon>
        <taxon>Pseudomonadati</taxon>
        <taxon>Pseudomonadota</taxon>
        <taxon>Gammaproteobacteria</taxon>
        <taxon>Alteromonadales</taxon>
        <taxon>Pseudoalteromonadaceae</taxon>
        <taxon>Pseudoalteromonas</taxon>
    </lineage>
</organism>
<evidence type="ECO:0000313" key="2">
    <source>
        <dbReference type="EMBL" id="NLR23000.1"/>
    </source>
</evidence>
<evidence type="ECO:0000313" key="5">
    <source>
        <dbReference type="Proteomes" id="UP001304419"/>
    </source>
</evidence>
<feature type="domain" description="N-acetyltransferase" evidence="1">
    <location>
        <begin position="3"/>
        <end position="147"/>
    </location>
</feature>
<dbReference type="EMBL" id="CP137579">
    <property type="protein sequence ID" value="WOX31236.1"/>
    <property type="molecule type" value="Genomic_DNA"/>
</dbReference>
<dbReference type="GO" id="GO:0016747">
    <property type="term" value="F:acyltransferase activity, transferring groups other than amino-acyl groups"/>
    <property type="evidence" value="ECO:0007669"/>
    <property type="project" value="InterPro"/>
</dbReference>
<dbReference type="Proteomes" id="UP000646877">
    <property type="component" value="Unassembled WGS sequence"/>
</dbReference>
<evidence type="ECO:0000259" key="1">
    <source>
        <dbReference type="PROSITE" id="PS51186"/>
    </source>
</evidence>
<keyword evidence="2" id="KW-0808">Transferase</keyword>
<evidence type="ECO:0000313" key="4">
    <source>
        <dbReference type="Proteomes" id="UP000646877"/>
    </source>
</evidence>
<dbReference type="PROSITE" id="PS51186">
    <property type="entry name" value="GNAT"/>
    <property type="match status" value="1"/>
</dbReference>